<keyword evidence="1" id="KW-0472">Membrane</keyword>
<sequence length="71" mass="7952">MMEFIKKMFSDSSEVSSKRVAGIFTLVNAIIIGYISLYRKDGPQYVFDGLLMYSASMLAATVVTSLFQKQN</sequence>
<reference evidence="2" key="1">
    <citation type="submission" date="2020-05" db="EMBL/GenBank/DDBJ databases">
        <authorList>
            <person name="Chiriac C."/>
            <person name="Salcher M."/>
            <person name="Ghai R."/>
            <person name="Kavagutti S V."/>
        </authorList>
    </citation>
    <scope>NUCLEOTIDE SEQUENCE</scope>
</reference>
<accession>A0A6J7WJR4</accession>
<proteinExistence type="predicted"/>
<gene>
    <name evidence="2" type="ORF">UFOVP203_40</name>
</gene>
<protein>
    <submittedName>
        <fullName evidence="2">Uncharacterized protein</fullName>
    </submittedName>
</protein>
<feature type="transmembrane region" description="Helical" evidence="1">
    <location>
        <begin position="20"/>
        <end position="38"/>
    </location>
</feature>
<evidence type="ECO:0000256" key="1">
    <source>
        <dbReference type="SAM" id="Phobius"/>
    </source>
</evidence>
<keyword evidence="1" id="KW-0812">Transmembrane</keyword>
<dbReference type="EMBL" id="LR798255">
    <property type="protein sequence ID" value="CAB5218007.1"/>
    <property type="molecule type" value="Genomic_DNA"/>
</dbReference>
<feature type="transmembrane region" description="Helical" evidence="1">
    <location>
        <begin position="50"/>
        <end position="67"/>
    </location>
</feature>
<name>A0A6J7WJR4_9CAUD</name>
<evidence type="ECO:0000313" key="2">
    <source>
        <dbReference type="EMBL" id="CAB5218007.1"/>
    </source>
</evidence>
<organism evidence="2">
    <name type="scientific">uncultured Caudovirales phage</name>
    <dbReference type="NCBI Taxonomy" id="2100421"/>
    <lineage>
        <taxon>Viruses</taxon>
        <taxon>Duplodnaviria</taxon>
        <taxon>Heunggongvirae</taxon>
        <taxon>Uroviricota</taxon>
        <taxon>Caudoviricetes</taxon>
        <taxon>Peduoviridae</taxon>
        <taxon>Maltschvirus</taxon>
        <taxon>Maltschvirus maltsch</taxon>
    </lineage>
</organism>
<keyword evidence="1" id="KW-1133">Transmembrane helix</keyword>